<keyword evidence="1" id="KW-0131">Cell cycle</keyword>
<name>A0A2W2CNJ3_9ACTN</name>
<reference evidence="1 2" key="1">
    <citation type="submission" date="2018-01" db="EMBL/GenBank/DDBJ databases">
        <title>Draft genome sequence of Jishengella endophytica.</title>
        <authorList>
            <person name="Sahin N."/>
            <person name="Ay H."/>
            <person name="Saygin H."/>
        </authorList>
    </citation>
    <scope>NUCLEOTIDE SEQUENCE [LARGE SCALE GENOMIC DNA]</scope>
    <source>
        <strain evidence="1 2">DSM 45430</strain>
    </source>
</reference>
<evidence type="ECO:0000313" key="1">
    <source>
        <dbReference type="EMBL" id="PZF81793.1"/>
    </source>
</evidence>
<protein>
    <submittedName>
        <fullName evidence="1">Cell division protein FtsK</fullName>
    </submittedName>
</protein>
<dbReference type="Proteomes" id="UP000248627">
    <property type="component" value="Unassembled WGS sequence"/>
</dbReference>
<keyword evidence="1" id="KW-0132">Cell division</keyword>
<comment type="caution">
    <text evidence="1">The sequence shown here is derived from an EMBL/GenBank/DDBJ whole genome shotgun (WGS) entry which is preliminary data.</text>
</comment>
<dbReference type="GO" id="GO:0051301">
    <property type="term" value="P:cell division"/>
    <property type="evidence" value="ECO:0007669"/>
    <property type="project" value="UniProtKB-KW"/>
</dbReference>
<gene>
    <name evidence="1" type="ORF">C1I93_30855</name>
</gene>
<sequence length="91" mass="10115">RILHDGPERRTHVLAWWRGVARMRADLGGAGARTDQIGAWVALDIHGGELSGALYPGTSGPDWYPRPWRGLFFDRAVHRTGQTIIPYGPAR</sequence>
<dbReference type="AlphaFoldDB" id="A0A2W2CNJ3"/>
<proteinExistence type="predicted"/>
<organism evidence="1 2">
    <name type="scientific">Micromonospora endophytica</name>
    <dbReference type="NCBI Taxonomy" id="515350"/>
    <lineage>
        <taxon>Bacteria</taxon>
        <taxon>Bacillati</taxon>
        <taxon>Actinomycetota</taxon>
        <taxon>Actinomycetes</taxon>
        <taxon>Micromonosporales</taxon>
        <taxon>Micromonosporaceae</taxon>
        <taxon>Micromonospora</taxon>
    </lineage>
</organism>
<keyword evidence="2" id="KW-1185">Reference proteome</keyword>
<accession>A0A2W2CNJ3</accession>
<feature type="non-terminal residue" evidence="1">
    <location>
        <position position="1"/>
    </location>
</feature>
<evidence type="ECO:0000313" key="2">
    <source>
        <dbReference type="Proteomes" id="UP000248627"/>
    </source>
</evidence>
<dbReference type="EMBL" id="POTX01000519">
    <property type="protein sequence ID" value="PZF81793.1"/>
    <property type="molecule type" value="Genomic_DNA"/>
</dbReference>